<reference evidence="7 8" key="2">
    <citation type="journal article" date="2010" name="Stand. Genomic Sci.">
        <title>Complete genome sequence of Syntrophothermus lipocalidus type strain (TGB-C1).</title>
        <authorList>
            <person name="Djao O.D."/>
            <person name="Zhang X."/>
            <person name="Lucas S."/>
            <person name="Lapidus A."/>
            <person name="Del Rio T.G."/>
            <person name="Nolan M."/>
            <person name="Tice H."/>
            <person name="Cheng J.F."/>
            <person name="Han C."/>
            <person name="Tapia R."/>
            <person name="Goodwin L."/>
            <person name="Pitluck S."/>
            <person name="Liolios K."/>
            <person name="Ivanova N."/>
            <person name="Mavromatis K."/>
            <person name="Mikhailova N."/>
            <person name="Ovchinnikova G."/>
            <person name="Pati A."/>
            <person name="Brambilla E."/>
            <person name="Chen A."/>
            <person name="Palaniappan K."/>
            <person name="Land M."/>
            <person name="Hauser L."/>
            <person name="Chang Y.J."/>
            <person name="Jeffries C.D."/>
            <person name="Rohde M."/>
            <person name="Sikorski J."/>
            <person name="Spring S."/>
            <person name="Goker M."/>
            <person name="Detter J.C."/>
            <person name="Woyke T."/>
            <person name="Bristow J."/>
            <person name="Eisen J.A."/>
            <person name="Markowitz V."/>
            <person name="Hugenholtz P."/>
            <person name="Kyrpides N.C."/>
            <person name="Klenk H.P."/>
        </authorList>
    </citation>
    <scope>NUCLEOTIDE SEQUENCE [LARGE SCALE GENOMIC DNA]</scope>
    <source>
        <strain evidence="8">DSM 12680 / TGB-C1</strain>
    </source>
</reference>
<feature type="transmembrane region" description="Helical" evidence="6">
    <location>
        <begin position="76"/>
        <end position="93"/>
    </location>
</feature>
<evidence type="ECO:0000313" key="7">
    <source>
        <dbReference type="EMBL" id="ADI02282.1"/>
    </source>
</evidence>
<protein>
    <recommendedName>
        <fullName evidence="6">GDT1 family protein</fullName>
    </recommendedName>
</protein>
<dbReference type="InterPro" id="IPR001727">
    <property type="entry name" value="GDT1-like"/>
</dbReference>
<gene>
    <name evidence="7" type="ordered locus">Slip_1519</name>
</gene>
<dbReference type="eggNOG" id="COG2119">
    <property type="taxonomic scope" value="Bacteria"/>
</dbReference>
<name>D7CNJ7_SYNLT</name>
<keyword evidence="8" id="KW-1185">Reference proteome</keyword>
<dbReference type="AlphaFoldDB" id="D7CNJ7"/>
<dbReference type="Pfam" id="PF01169">
    <property type="entry name" value="GDT1"/>
    <property type="match status" value="1"/>
</dbReference>
<comment type="similarity">
    <text evidence="2 6">Belongs to the GDT1 family.</text>
</comment>
<keyword evidence="3 6" id="KW-0812">Transmembrane</keyword>
<evidence type="ECO:0000256" key="6">
    <source>
        <dbReference type="RuleBase" id="RU365102"/>
    </source>
</evidence>
<evidence type="ECO:0000256" key="5">
    <source>
        <dbReference type="ARBA" id="ARBA00023136"/>
    </source>
</evidence>
<dbReference type="KEGG" id="slp:Slip_1519"/>
<accession>D7CNJ7</accession>
<dbReference type="HOGENOM" id="CLU_140894_2_0_9"/>
<keyword evidence="4 6" id="KW-1133">Transmembrane helix</keyword>
<dbReference type="Proteomes" id="UP000000378">
    <property type="component" value="Chromosome"/>
</dbReference>
<comment type="caution">
    <text evidence="6">Lacks conserved residue(s) required for the propagation of feature annotation.</text>
</comment>
<dbReference type="GO" id="GO:0046873">
    <property type="term" value="F:metal ion transmembrane transporter activity"/>
    <property type="evidence" value="ECO:0007669"/>
    <property type="project" value="InterPro"/>
</dbReference>
<evidence type="ECO:0000256" key="4">
    <source>
        <dbReference type="ARBA" id="ARBA00022989"/>
    </source>
</evidence>
<dbReference type="EMBL" id="CP002048">
    <property type="protein sequence ID" value="ADI02282.1"/>
    <property type="molecule type" value="Genomic_DNA"/>
</dbReference>
<evidence type="ECO:0000256" key="2">
    <source>
        <dbReference type="ARBA" id="ARBA00009190"/>
    </source>
</evidence>
<comment type="subcellular location">
    <subcellularLocation>
        <location evidence="1 6">Membrane</location>
        <topology evidence="1 6">Multi-pass membrane protein</topology>
    </subcellularLocation>
</comment>
<keyword evidence="5 6" id="KW-0472">Membrane</keyword>
<reference evidence="8" key="1">
    <citation type="journal article" date="2010" name="Stand. Genomic Sci.">
        <title>Complete genome sequence of Syntrophothermus lipocalidus type strain (TGB-C1T).</title>
        <authorList>
            <consortium name="US DOE Joint Genome Institute (JGI-PGF)"/>
            <person name="Djao O."/>
            <person name="Zhang X."/>
            <person name="Lucas S."/>
            <person name="Lapidus A."/>
            <person name="Glavina Del Rio T."/>
            <person name="Nolan M."/>
            <person name="Tice H."/>
            <person name="Cheng J."/>
            <person name="Han C."/>
            <person name="Tapia R."/>
            <person name="Goodwin L."/>
            <person name="Pitluck S."/>
            <person name="Liolios K."/>
            <person name="Ivanova N."/>
            <person name="Mavromatis K."/>
            <person name="Mikhailova N."/>
            <person name="Ovchinnikova G."/>
            <person name="Pati A."/>
            <person name="Brambilla E."/>
            <person name="Chen A."/>
            <person name="Palaniappan K."/>
            <person name="Land M."/>
            <person name="Hauser L."/>
            <person name="Chang Y."/>
            <person name="Jeffries C."/>
            <person name="Rohde M."/>
            <person name="Sikorski J."/>
            <person name="Spring S."/>
            <person name="Goker M."/>
            <person name="Detter J."/>
            <person name="Woyke T."/>
            <person name="Bristow J."/>
            <person name="Eisen J."/>
            <person name="Markowitz V."/>
            <person name="Hugenholtz P."/>
            <person name="Kyrpides N."/>
            <person name="Klenk H."/>
        </authorList>
    </citation>
    <scope>NUCLEOTIDE SEQUENCE [LARGE SCALE GENOMIC DNA]</scope>
    <source>
        <strain evidence="8">DSM 12680 / TGB-C1</strain>
    </source>
</reference>
<evidence type="ECO:0000256" key="3">
    <source>
        <dbReference type="ARBA" id="ARBA00022692"/>
    </source>
</evidence>
<evidence type="ECO:0000313" key="8">
    <source>
        <dbReference type="Proteomes" id="UP000000378"/>
    </source>
</evidence>
<sequence length="113" mass="12249">MHDQIITLVTTCILIAMCELGDKTQVAVLLMSSNSPGKRWLILAASLLALTSCVIIEVTVGAHLARRIGPGTFNRITGFIFLVLGGLNLINHFRVRARTNSRQPVQQGGMLHG</sequence>
<dbReference type="GO" id="GO:0016020">
    <property type="term" value="C:membrane"/>
    <property type="evidence" value="ECO:0007669"/>
    <property type="project" value="UniProtKB-SubCell"/>
</dbReference>
<organism evidence="7 8">
    <name type="scientific">Syntrophothermus lipocalidus (strain DSM 12680 / TGB-C1)</name>
    <dbReference type="NCBI Taxonomy" id="643648"/>
    <lineage>
        <taxon>Bacteria</taxon>
        <taxon>Bacillati</taxon>
        <taxon>Bacillota</taxon>
        <taxon>Clostridia</taxon>
        <taxon>Eubacteriales</taxon>
        <taxon>Syntrophomonadaceae</taxon>
        <taxon>Syntrophothermus</taxon>
    </lineage>
</organism>
<dbReference type="RefSeq" id="WP_013175684.1">
    <property type="nucleotide sequence ID" value="NC_014220.1"/>
</dbReference>
<evidence type="ECO:0000256" key="1">
    <source>
        <dbReference type="ARBA" id="ARBA00004141"/>
    </source>
</evidence>
<proteinExistence type="inferred from homology"/>
<feature type="transmembrane region" description="Helical" evidence="6">
    <location>
        <begin position="40"/>
        <end position="64"/>
    </location>
</feature>